<organism evidence="2 3">
    <name type="scientific">Paramecium octaurelia</name>
    <dbReference type="NCBI Taxonomy" id="43137"/>
    <lineage>
        <taxon>Eukaryota</taxon>
        <taxon>Sar</taxon>
        <taxon>Alveolata</taxon>
        <taxon>Ciliophora</taxon>
        <taxon>Intramacronucleata</taxon>
        <taxon>Oligohymenophorea</taxon>
        <taxon>Peniculida</taxon>
        <taxon>Parameciidae</taxon>
        <taxon>Paramecium</taxon>
    </lineage>
</organism>
<feature type="transmembrane region" description="Helical" evidence="1">
    <location>
        <begin position="257"/>
        <end position="273"/>
    </location>
</feature>
<comment type="caution">
    <text evidence="2">The sequence shown here is derived from an EMBL/GenBank/DDBJ whole genome shotgun (WGS) entry which is preliminary data.</text>
</comment>
<keyword evidence="1" id="KW-1133">Transmembrane helix</keyword>
<evidence type="ECO:0000256" key="1">
    <source>
        <dbReference type="SAM" id="Phobius"/>
    </source>
</evidence>
<feature type="transmembrane region" description="Helical" evidence="1">
    <location>
        <begin position="190"/>
        <end position="211"/>
    </location>
</feature>
<feature type="transmembrane region" description="Helical" evidence="1">
    <location>
        <begin position="160"/>
        <end position="178"/>
    </location>
</feature>
<keyword evidence="3" id="KW-1185">Reference proteome</keyword>
<name>A0A8S1WW27_PAROT</name>
<sequence length="329" mass="37382">MGNQNARNQDNVPLAPYNASENYQPQMGAYGNNQYSINSNYSAANDMPNPQYPQHQNVQLQNQQQSIPNQTNIPNMTSMPPIPPIPTHPIQLGIPVIQSLEIGQIPQQAITNDLKDQPFHVKKKEIIKALTIYLLMQIIQNGLSLFIGVYLDRSRMDGKFSSIICLISSICSLVVVISGKYQKFQQNPRAIINSFLIILFYSLTIISYFYFQSKQAISDSYMIGVIYVVLVLQSITNCIVIAITILYFAIEQRQVRFEIYFLMLCFAGFITIMIEIWLLLFVCTAFIFGTLLMVVLQQLMNGRFQLKKNQSFGLCNAIYLGILVPCNIF</sequence>
<feature type="transmembrane region" description="Helical" evidence="1">
    <location>
        <begin position="130"/>
        <end position="148"/>
    </location>
</feature>
<dbReference type="AlphaFoldDB" id="A0A8S1WW27"/>
<dbReference type="OMA" id="FEIYFLM"/>
<keyword evidence="1" id="KW-0472">Membrane</keyword>
<feature type="transmembrane region" description="Helical" evidence="1">
    <location>
        <begin position="279"/>
        <end position="300"/>
    </location>
</feature>
<keyword evidence="1" id="KW-0812">Transmembrane</keyword>
<protein>
    <recommendedName>
        <fullName evidence="4">Transmembrane protein</fullName>
    </recommendedName>
</protein>
<dbReference type="Proteomes" id="UP000683925">
    <property type="component" value="Unassembled WGS sequence"/>
</dbReference>
<reference evidence="2" key="1">
    <citation type="submission" date="2021-01" db="EMBL/GenBank/DDBJ databases">
        <authorList>
            <consortium name="Genoscope - CEA"/>
            <person name="William W."/>
        </authorList>
    </citation>
    <scope>NUCLEOTIDE SEQUENCE</scope>
</reference>
<evidence type="ECO:0000313" key="3">
    <source>
        <dbReference type="Proteomes" id="UP000683925"/>
    </source>
</evidence>
<proteinExistence type="predicted"/>
<dbReference type="EMBL" id="CAJJDP010000106">
    <property type="protein sequence ID" value="CAD8194038.1"/>
    <property type="molecule type" value="Genomic_DNA"/>
</dbReference>
<dbReference type="OrthoDB" id="308039at2759"/>
<feature type="transmembrane region" description="Helical" evidence="1">
    <location>
        <begin position="223"/>
        <end position="250"/>
    </location>
</feature>
<gene>
    <name evidence="2" type="ORF">POCTA_138.1.T1060021</name>
</gene>
<evidence type="ECO:0008006" key="4">
    <source>
        <dbReference type="Google" id="ProtNLM"/>
    </source>
</evidence>
<accession>A0A8S1WW27</accession>
<evidence type="ECO:0000313" key="2">
    <source>
        <dbReference type="EMBL" id="CAD8194038.1"/>
    </source>
</evidence>